<dbReference type="InterPro" id="IPR011006">
    <property type="entry name" value="CheY-like_superfamily"/>
</dbReference>
<dbReference type="GO" id="GO:0000160">
    <property type="term" value="P:phosphorelay signal transduction system"/>
    <property type="evidence" value="ECO:0007669"/>
    <property type="project" value="InterPro"/>
</dbReference>
<evidence type="ECO:0000259" key="2">
    <source>
        <dbReference type="PROSITE" id="PS50110"/>
    </source>
</evidence>
<reference evidence="4" key="1">
    <citation type="submission" date="2017-09" db="EMBL/GenBank/DDBJ databases">
        <authorList>
            <person name="Varghese N."/>
            <person name="Submissions S."/>
        </authorList>
    </citation>
    <scope>NUCLEOTIDE SEQUENCE [LARGE SCALE GENOMIC DNA]</scope>
    <source>
        <strain evidence="4">CGMCC 1.12803</strain>
    </source>
</reference>
<sequence>MMKALVADDEQIIRFGLKLVLKSLWPDIIVSEAQTLDGVADLISTNDFNLAILDINMPGSSGLENLIEFSLQNTTVIIFSGYEKTSSRIESLKQAGVDEFIFKDASVAEIKVALVSHF</sequence>
<dbReference type="Proteomes" id="UP000219281">
    <property type="component" value="Unassembled WGS sequence"/>
</dbReference>
<evidence type="ECO:0000256" key="1">
    <source>
        <dbReference type="PROSITE-ProRule" id="PRU00169"/>
    </source>
</evidence>
<dbReference type="EMBL" id="OCMT01000003">
    <property type="protein sequence ID" value="SOD17982.1"/>
    <property type="molecule type" value="Genomic_DNA"/>
</dbReference>
<evidence type="ECO:0000313" key="4">
    <source>
        <dbReference type="Proteomes" id="UP000219281"/>
    </source>
</evidence>
<accession>A0A286A7U6</accession>
<proteinExistence type="predicted"/>
<dbReference type="InterPro" id="IPR058245">
    <property type="entry name" value="NreC/VraR/RcsB-like_REC"/>
</dbReference>
<dbReference type="InterPro" id="IPR001789">
    <property type="entry name" value="Sig_transdc_resp-reg_receiver"/>
</dbReference>
<dbReference type="Pfam" id="PF00072">
    <property type="entry name" value="Response_reg"/>
    <property type="match status" value="1"/>
</dbReference>
<dbReference type="SUPFAM" id="SSF52172">
    <property type="entry name" value="CheY-like"/>
    <property type="match status" value="1"/>
</dbReference>
<dbReference type="CDD" id="cd17535">
    <property type="entry name" value="REC_NarL-like"/>
    <property type="match status" value="1"/>
</dbReference>
<gene>
    <name evidence="3" type="ORF">SAMN06297358_2766</name>
</gene>
<dbReference type="InterPro" id="IPR051015">
    <property type="entry name" value="EvgA-like"/>
</dbReference>
<organism evidence="3 4">
    <name type="scientific">Pedobacter xixiisoli</name>
    <dbReference type="NCBI Taxonomy" id="1476464"/>
    <lineage>
        <taxon>Bacteria</taxon>
        <taxon>Pseudomonadati</taxon>
        <taxon>Bacteroidota</taxon>
        <taxon>Sphingobacteriia</taxon>
        <taxon>Sphingobacteriales</taxon>
        <taxon>Sphingobacteriaceae</taxon>
        <taxon>Pedobacter</taxon>
    </lineage>
</organism>
<dbReference type="PROSITE" id="PS50110">
    <property type="entry name" value="RESPONSE_REGULATORY"/>
    <property type="match status" value="1"/>
</dbReference>
<keyword evidence="1" id="KW-0597">Phosphoprotein</keyword>
<dbReference type="Gene3D" id="3.40.50.2300">
    <property type="match status" value="1"/>
</dbReference>
<protein>
    <submittedName>
        <fullName evidence="3">Response regulator receiver domain-containing protein</fullName>
    </submittedName>
</protein>
<evidence type="ECO:0000313" key="3">
    <source>
        <dbReference type="EMBL" id="SOD17982.1"/>
    </source>
</evidence>
<dbReference type="PANTHER" id="PTHR45566">
    <property type="entry name" value="HTH-TYPE TRANSCRIPTIONAL REGULATOR YHJB-RELATED"/>
    <property type="match status" value="1"/>
</dbReference>
<feature type="modified residue" description="4-aspartylphosphate" evidence="1">
    <location>
        <position position="54"/>
    </location>
</feature>
<dbReference type="OrthoDB" id="770374at2"/>
<dbReference type="PANTHER" id="PTHR45566:SF1">
    <property type="entry name" value="HTH-TYPE TRANSCRIPTIONAL REGULATOR YHJB-RELATED"/>
    <property type="match status" value="1"/>
</dbReference>
<keyword evidence="4" id="KW-1185">Reference proteome</keyword>
<dbReference type="AlphaFoldDB" id="A0A286A7U6"/>
<dbReference type="SMART" id="SM00448">
    <property type="entry name" value="REC"/>
    <property type="match status" value="1"/>
</dbReference>
<feature type="domain" description="Response regulatory" evidence="2">
    <location>
        <begin position="3"/>
        <end position="118"/>
    </location>
</feature>
<name>A0A286A7U6_9SPHI</name>